<gene>
    <name evidence="5" type="ORF">CRP01_02415</name>
</gene>
<keyword evidence="6" id="KW-1185">Reference proteome</keyword>
<dbReference type="EMBL" id="PDUD01000002">
    <property type="protein sequence ID" value="PHN08195.1"/>
    <property type="molecule type" value="Genomic_DNA"/>
</dbReference>
<proteinExistence type="predicted"/>
<dbReference type="SUPFAM" id="SSF56601">
    <property type="entry name" value="beta-lactamase/transpeptidase-like"/>
    <property type="match status" value="1"/>
</dbReference>
<protein>
    <submittedName>
        <fullName evidence="5">Serine hydrolase</fullName>
    </submittedName>
</protein>
<keyword evidence="1" id="KW-0677">Repeat</keyword>
<sequence length="472" mass="53326">MRILTVMAICCLTLNSFGQSTPVLSSIDHLDQKVDALVQQYRDLDLFAGVVLVAERGTPVYHKAFGYADRTTQRPNTLNTHFDIGSMNKAFTKVAVLSLVRDGKLHLDDPLDKFLDGFGPVAGKKVTVEQLLEHRSGFGDYHDSAYWDLDYAGKNMAALVNLIRQMPLLFEPGTEQEYSNAGYVLLGAIIEKVTGKDYFSFIQERIVDHLGLRETYLTDKYNTPERAIGYTRTMRGELEANDYFQDPPGPDGGFYATTSDILKFYRAYHYGDALWDEATRQLDPMYPFLQEHRTTGGAIPHAGGFPGASTAHFEVLRDQISVIVFANRDEIVAEDIAAGILAIIRGKTPKKAMQPAHLLIFQTYREKGIDYIRDHFEELSTNWHPADPKDMILNMIGYNLLYSDDARETEQAIELFTLNTELFPEIANVWDSLGEAWRKQGDKSKALQYYKKALQIQPDLPSAREAVAELER</sequence>
<dbReference type="Pfam" id="PF07719">
    <property type="entry name" value="TPR_2"/>
    <property type="match status" value="1"/>
</dbReference>
<dbReference type="Gene3D" id="3.40.710.10">
    <property type="entry name" value="DD-peptidase/beta-lactamase superfamily"/>
    <property type="match status" value="1"/>
</dbReference>
<dbReference type="SUPFAM" id="SSF48452">
    <property type="entry name" value="TPR-like"/>
    <property type="match status" value="1"/>
</dbReference>
<name>A0A2D0NI59_FLAN2</name>
<evidence type="ECO:0000313" key="6">
    <source>
        <dbReference type="Proteomes" id="UP000223913"/>
    </source>
</evidence>
<dbReference type="GO" id="GO:0016787">
    <property type="term" value="F:hydrolase activity"/>
    <property type="evidence" value="ECO:0007669"/>
    <property type="project" value="UniProtKB-KW"/>
</dbReference>
<dbReference type="SMART" id="SM00028">
    <property type="entry name" value="TPR"/>
    <property type="match status" value="1"/>
</dbReference>
<keyword evidence="2 3" id="KW-0802">TPR repeat</keyword>
<evidence type="ECO:0000313" key="5">
    <source>
        <dbReference type="EMBL" id="PHN08195.1"/>
    </source>
</evidence>
<feature type="domain" description="Beta-lactamase-related" evidence="4">
    <location>
        <begin position="34"/>
        <end position="331"/>
    </location>
</feature>
<organism evidence="5 6">
    <name type="scientific">Flavilitoribacter nigricans (strain ATCC 23147 / DSM 23189 / NBRC 102662 / NCIMB 1420 / SS-2)</name>
    <name type="common">Lewinella nigricans</name>
    <dbReference type="NCBI Taxonomy" id="1122177"/>
    <lineage>
        <taxon>Bacteria</taxon>
        <taxon>Pseudomonadati</taxon>
        <taxon>Bacteroidota</taxon>
        <taxon>Saprospiria</taxon>
        <taxon>Saprospirales</taxon>
        <taxon>Lewinellaceae</taxon>
        <taxon>Flavilitoribacter</taxon>
    </lineage>
</organism>
<feature type="repeat" description="TPR" evidence="3">
    <location>
        <begin position="427"/>
        <end position="460"/>
    </location>
</feature>
<dbReference type="InterPro" id="IPR013105">
    <property type="entry name" value="TPR_2"/>
</dbReference>
<evidence type="ECO:0000259" key="4">
    <source>
        <dbReference type="Pfam" id="PF00144"/>
    </source>
</evidence>
<dbReference type="Gene3D" id="1.25.40.10">
    <property type="entry name" value="Tetratricopeptide repeat domain"/>
    <property type="match status" value="1"/>
</dbReference>
<evidence type="ECO:0000256" key="3">
    <source>
        <dbReference type="PROSITE-ProRule" id="PRU00339"/>
    </source>
</evidence>
<dbReference type="InterPro" id="IPR001466">
    <property type="entry name" value="Beta-lactam-related"/>
</dbReference>
<dbReference type="InterPro" id="IPR011990">
    <property type="entry name" value="TPR-like_helical_dom_sf"/>
</dbReference>
<dbReference type="RefSeq" id="WP_099148398.1">
    <property type="nucleotide sequence ID" value="NZ_PDUD01000002.1"/>
</dbReference>
<evidence type="ECO:0000256" key="2">
    <source>
        <dbReference type="ARBA" id="ARBA00022803"/>
    </source>
</evidence>
<evidence type="ECO:0000256" key="1">
    <source>
        <dbReference type="ARBA" id="ARBA00022737"/>
    </source>
</evidence>
<keyword evidence="5" id="KW-0378">Hydrolase</keyword>
<dbReference type="PANTHER" id="PTHR46825">
    <property type="entry name" value="D-ALANYL-D-ALANINE-CARBOXYPEPTIDASE/ENDOPEPTIDASE AMPH"/>
    <property type="match status" value="1"/>
</dbReference>
<dbReference type="InterPro" id="IPR050491">
    <property type="entry name" value="AmpC-like"/>
</dbReference>
<dbReference type="PANTHER" id="PTHR46825:SF9">
    <property type="entry name" value="BETA-LACTAMASE-RELATED DOMAIN-CONTAINING PROTEIN"/>
    <property type="match status" value="1"/>
</dbReference>
<dbReference type="Proteomes" id="UP000223913">
    <property type="component" value="Unassembled WGS sequence"/>
</dbReference>
<dbReference type="PROSITE" id="PS50005">
    <property type="entry name" value="TPR"/>
    <property type="match status" value="1"/>
</dbReference>
<dbReference type="Pfam" id="PF00144">
    <property type="entry name" value="Beta-lactamase"/>
    <property type="match status" value="1"/>
</dbReference>
<accession>A0A2D0NI59</accession>
<reference evidence="5 6" key="1">
    <citation type="submission" date="2017-10" db="EMBL/GenBank/DDBJ databases">
        <title>The draft genome sequence of Lewinella nigricans NBRC 102662.</title>
        <authorList>
            <person name="Wang K."/>
        </authorList>
    </citation>
    <scope>NUCLEOTIDE SEQUENCE [LARGE SCALE GENOMIC DNA]</scope>
    <source>
        <strain evidence="5 6">NBRC 102662</strain>
    </source>
</reference>
<dbReference type="OrthoDB" id="9793489at2"/>
<dbReference type="AlphaFoldDB" id="A0A2D0NI59"/>
<comment type="caution">
    <text evidence="5">The sequence shown here is derived from an EMBL/GenBank/DDBJ whole genome shotgun (WGS) entry which is preliminary data.</text>
</comment>
<dbReference type="PROSITE" id="PS50293">
    <property type="entry name" value="TPR_REGION"/>
    <property type="match status" value="1"/>
</dbReference>
<dbReference type="InterPro" id="IPR019734">
    <property type="entry name" value="TPR_rpt"/>
</dbReference>
<dbReference type="InterPro" id="IPR012338">
    <property type="entry name" value="Beta-lactam/transpept-like"/>
</dbReference>